<dbReference type="PANTHER" id="PTHR15111:SF0">
    <property type="entry name" value="UNCONVENTIONAL PREFOLDIN RPB5 INTERACTOR 1"/>
    <property type="match status" value="1"/>
</dbReference>
<evidence type="ECO:0000259" key="3">
    <source>
        <dbReference type="Pfam" id="PF12927"/>
    </source>
</evidence>
<sequence length="609" mass="67282">MDNDLIERVAKQCLELEANIAKLRNVLKHWQTLELDYEGLKDEFQGLDEETSQQDCLQAAQDFEPHKVDAKELTELIEPSKGKVRRPSQIVEVLSKRGEYVSKNITSLRDQITRLEKERNALLLATQSEPEDEAGLPVAEITEELDEDGNVLSSTVQPQGDSASKVLDVLEKAEVAQKNGEVDDDSIVDRAQSTAPKPGMKEKVLVDDEDDSDDESISSEIVSEGASKARAHGPSNPEDTEEEARLRQEMLQYGLGEVGSIVAELDMIDDEDKDLNDDGLNMEDVSDFDDDEYDDSLDEDESEDEDGRVRRPLHSEKYRKQMEDLQKQLGFEMQNVGPTPDLLAEVQAQIEHLPPSEVEKYIESLPPTLRKQINRPPAKEAARKAAIAREDAARSSLKDTTAASTSKPKKGSEKKVAFAPDLDIAPGPASPPTQPTTTETVVERSSSIPTSQPSAPVPPPQPPKTSRFKAARSSQPQTPLFPPAMDLPDPQSSSSPSTHQPTFSGPPNKTLSDVVIERPPPFTTSTSTSPFPPPPPPDDSTGDFDTDLQKRQIALEHHRLHNKLIHAQGGYVRGGELENWGDEYASPEFEDPTTGEVRKVSRFKAARMR</sequence>
<dbReference type="InterPro" id="IPR052255">
    <property type="entry name" value="RNA_pol_II_subunit5-mediator"/>
</dbReference>
<evidence type="ECO:0000256" key="1">
    <source>
        <dbReference type="SAM" id="Coils"/>
    </source>
</evidence>
<feature type="compositionally biased region" description="Acidic residues" evidence="2">
    <location>
        <begin position="269"/>
        <end position="306"/>
    </location>
</feature>
<dbReference type="Pfam" id="PF13758">
    <property type="entry name" value="Prefoldin_3"/>
    <property type="match status" value="1"/>
</dbReference>
<dbReference type="Pfam" id="PF12927">
    <property type="entry name" value="DUF3835"/>
    <property type="match status" value="2"/>
</dbReference>
<keyword evidence="1" id="KW-0175">Coiled coil</keyword>
<feature type="region of interest" description="Disordered" evidence="2">
    <location>
        <begin position="269"/>
        <end position="315"/>
    </location>
</feature>
<name>A0ABR0KJC7_9EURO</name>
<proteinExistence type="predicted"/>
<comment type="caution">
    <text evidence="4">The sequence shown here is derived from an EMBL/GenBank/DDBJ whole genome shotgun (WGS) entry which is preliminary data.</text>
</comment>
<feature type="region of interest" description="Disordered" evidence="2">
    <location>
        <begin position="361"/>
        <end position="549"/>
    </location>
</feature>
<feature type="compositionally biased region" description="Low complexity" evidence="2">
    <location>
        <begin position="488"/>
        <end position="503"/>
    </location>
</feature>
<gene>
    <name evidence="4" type="ORF">LTR24_002052</name>
</gene>
<feature type="compositionally biased region" description="Acidic residues" evidence="2">
    <location>
        <begin position="207"/>
        <end position="217"/>
    </location>
</feature>
<protein>
    <recommendedName>
        <fullName evidence="3">DUF3835 domain-containing protein</fullName>
    </recommendedName>
</protein>
<dbReference type="InterPro" id="IPR024325">
    <property type="entry name" value="DUF3835"/>
</dbReference>
<dbReference type="EMBL" id="JAVRRG010000016">
    <property type="protein sequence ID" value="KAK5097796.1"/>
    <property type="molecule type" value="Genomic_DNA"/>
</dbReference>
<feature type="coiled-coil region" evidence="1">
    <location>
        <begin position="6"/>
        <end position="33"/>
    </location>
</feature>
<feature type="domain" description="DUF3835" evidence="3">
    <location>
        <begin position="461"/>
        <end position="472"/>
    </location>
</feature>
<evidence type="ECO:0000313" key="5">
    <source>
        <dbReference type="Proteomes" id="UP001345013"/>
    </source>
</evidence>
<feature type="region of interest" description="Disordered" evidence="2">
    <location>
        <begin position="177"/>
        <end position="251"/>
    </location>
</feature>
<feature type="domain" description="DUF3835" evidence="3">
    <location>
        <begin position="512"/>
        <end position="608"/>
    </location>
</feature>
<organism evidence="4 5">
    <name type="scientific">Lithohypha guttulata</name>
    <dbReference type="NCBI Taxonomy" id="1690604"/>
    <lineage>
        <taxon>Eukaryota</taxon>
        <taxon>Fungi</taxon>
        <taxon>Dikarya</taxon>
        <taxon>Ascomycota</taxon>
        <taxon>Pezizomycotina</taxon>
        <taxon>Eurotiomycetes</taxon>
        <taxon>Chaetothyriomycetidae</taxon>
        <taxon>Chaetothyriales</taxon>
        <taxon>Trichomeriaceae</taxon>
        <taxon>Lithohypha</taxon>
    </lineage>
</organism>
<dbReference type="Proteomes" id="UP001345013">
    <property type="component" value="Unassembled WGS sequence"/>
</dbReference>
<accession>A0ABR0KJC7</accession>
<keyword evidence="5" id="KW-1185">Reference proteome</keyword>
<feature type="compositionally biased region" description="Basic and acidic residues" evidence="2">
    <location>
        <begin position="377"/>
        <end position="397"/>
    </location>
</feature>
<dbReference type="PANTHER" id="PTHR15111">
    <property type="entry name" value="RNA POLYMERASE II SUBUNIT 5-MEDIATING PROTEIN NNX3"/>
    <property type="match status" value="1"/>
</dbReference>
<evidence type="ECO:0000256" key="2">
    <source>
        <dbReference type="SAM" id="MobiDB-lite"/>
    </source>
</evidence>
<evidence type="ECO:0000313" key="4">
    <source>
        <dbReference type="EMBL" id="KAK5097796.1"/>
    </source>
</evidence>
<dbReference type="InterPro" id="IPR039553">
    <property type="entry name" value="Prefoldin-like"/>
</dbReference>
<reference evidence="4 5" key="1">
    <citation type="submission" date="2023-08" db="EMBL/GenBank/DDBJ databases">
        <title>Black Yeasts Isolated from many extreme environments.</title>
        <authorList>
            <person name="Coleine C."/>
            <person name="Stajich J.E."/>
            <person name="Selbmann L."/>
        </authorList>
    </citation>
    <scope>NUCLEOTIDE SEQUENCE [LARGE SCALE GENOMIC DNA]</scope>
    <source>
        <strain evidence="4 5">CCFEE 5885</strain>
    </source>
</reference>